<gene>
    <name evidence="3" type="ORF">K340107D12_22400</name>
</gene>
<dbReference type="Proteomes" id="UP001600941">
    <property type="component" value="Unassembled WGS sequence"/>
</dbReference>
<keyword evidence="4" id="KW-1185">Reference proteome</keyword>
<protein>
    <recommendedName>
        <fullName evidence="5">RanBP2-type domain-containing protein</fullName>
    </recommendedName>
</protein>
<evidence type="ECO:0000256" key="1">
    <source>
        <dbReference type="SAM" id="MobiDB-lite"/>
    </source>
</evidence>
<feature type="transmembrane region" description="Helical" evidence="2">
    <location>
        <begin position="41"/>
        <end position="62"/>
    </location>
</feature>
<proteinExistence type="predicted"/>
<dbReference type="EMBL" id="BAABZQ010000001">
    <property type="protein sequence ID" value="GAA6499424.1"/>
    <property type="molecule type" value="Genomic_DNA"/>
</dbReference>
<feature type="compositionally biased region" description="Low complexity" evidence="1">
    <location>
        <begin position="86"/>
        <end position="102"/>
    </location>
</feature>
<accession>A0ABQ0BSA7</accession>
<keyword evidence="2" id="KW-1133">Transmembrane helix</keyword>
<sequence>MKSQCRIIAIVELILGVIGSFILAKGAGINVYAGGRNWTTTIFTFLIGVVVSYVFFVVLYSISEIMDNQEYIMKQLEKHEENPNTSSPASSAKVSRSNSSASLLGGTKQGTADEEDGWLCAKCGRLNPNSSSICSCGKHRF</sequence>
<name>A0ABQ0BSA7_9FIRM</name>
<evidence type="ECO:0000256" key="2">
    <source>
        <dbReference type="SAM" id="Phobius"/>
    </source>
</evidence>
<keyword evidence="2" id="KW-0472">Membrane</keyword>
<feature type="region of interest" description="Disordered" evidence="1">
    <location>
        <begin position="77"/>
        <end position="112"/>
    </location>
</feature>
<evidence type="ECO:0008006" key="5">
    <source>
        <dbReference type="Google" id="ProtNLM"/>
    </source>
</evidence>
<organism evidence="3 4">
    <name type="scientific">Blautia parvula</name>
    <dbReference type="NCBI Taxonomy" id="2877527"/>
    <lineage>
        <taxon>Bacteria</taxon>
        <taxon>Bacillati</taxon>
        <taxon>Bacillota</taxon>
        <taxon>Clostridia</taxon>
        <taxon>Lachnospirales</taxon>
        <taxon>Lachnospiraceae</taxon>
        <taxon>Blautia</taxon>
    </lineage>
</organism>
<feature type="transmembrane region" description="Helical" evidence="2">
    <location>
        <begin position="7"/>
        <end position="29"/>
    </location>
</feature>
<keyword evidence="2" id="KW-0812">Transmembrane</keyword>
<reference evidence="3 4" key="1">
    <citation type="submission" date="2024-04" db="EMBL/GenBank/DDBJ databases">
        <title>Defined microbial consortia suppress multidrug-resistant proinflammatory Enterobacteriaceae via ecological control.</title>
        <authorList>
            <person name="Furuichi M."/>
            <person name="Kawaguchi T."/>
            <person name="Pust M."/>
            <person name="Yasuma K."/>
            <person name="Plichta D."/>
            <person name="Hasegawa N."/>
            <person name="Ohya T."/>
            <person name="Bhattarai S."/>
            <person name="Sasajima S."/>
            <person name="Aoto Y."/>
            <person name="Tuganbaev T."/>
            <person name="Yaginuma M."/>
            <person name="Ueda M."/>
            <person name="Okahashi N."/>
            <person name="Amafuji K."/>
            <person name="Kiridooshi Y."/>
            <person name="Sugita K."/>
            <person name="Strazar M."/>
            <person name="Skelly A."/>
            <person name="Suda W."/>
            <person name="Hattori M."/>
            <person name="Nakamoto N."/>
            <person name="Caballero S."/>
            <person name="Norman J."/>
            <person name="Olle B."/>
            <person name="Tanoue T."/>
            <person name="Arita M."/>
            <person name="Bucci V."/>
            <person name="Atarashi K."/>
            <person name="Xavier R."/>
            <person name="Honda K."/>
        </authorList>
    </citation>
    <scope>NUCLEOTIDE SEQUENCE [LARGE SCALE GENOMIC DNA]</scope>
    <source>
        <strain evidence="4">k34-0107-D12</strain>
    </source>
</reference>
<evidence type="ECO:0000313" key="4">
    <source>
        <dbReference type="Proteomes" id="UP001600941"/>
    </source>
</evidence>
<evidence type="ECO:0000313" key="3">
    <source>
        <dbReference type="EMBL" id="GAA6499424.1"/>
    </source>
</evidence>
<comment type="caution">
    <text evidence="3">The sequence shown here is derived from an EMBL/GenBank/DDBJ whole genome shotgun (WGS) entry which is preliminary data.</text>
</comment>
<dbReference type="RefSeq" id="WP_317430489.1">
    <property type="nucleotide sequence ID" value="NZ_BAABZQ010000001.1"/>
</dbReference>